<feature type="compositionally biased region" description="Polar residues" evidence="2">
    <location>
        <begin position="19"/>
        <end position="30"/>
    </location>
</feature>
<organism evidence="4">
    <name type="scientific">Pseudomonas phage HRDY3</name>
    <dbReference type="NCBI Taxonomy" id="3236930"/>
    <lineage>
        <taxon>Viruses</taxon>
    </lineage>
</organism>
<evidence type="ECO:0000256" key="1">
    <source>
        <dbReference type="ARBA" id="ARBA00008005"/>
    </source>
</evidence>
<feature type="region of interest" description="Disordered" evidence="2">
    <location>
        <begin position="1"/>
        <end position="33"/>
    </location>
</feature>
<dbReference type="PANTHER" id="PTHR35861:SF1">
    <property type="entry name" value="PHAGE TAIL SHEATH PROTEIN"/>
    <property type="match status" value="1"/>
</dbReference>
<name>A0AB39CEG0_9VIRU</name>
<comment type="similarity">
    <text evidence="1">Belongs to the myoviridae tail sheath protein family.</text>
</comment>
<feature type="compositionally biased region" description="Polar residues" evidence="2">
    <location>
        <begin position="1"/>
        <end position="11"/>
    </location>
</feature>
<dbReference type="InterPro" id="IPR052042">
    <property type="entry name" value="Tail_sheath_structural"/>
</dbReference>
<dbReference type="EMBL" id="PQ015379">
    <property type="protein sequence ID" value="XDJ15243.1"/>
    <property type="molecule type" value="Genomic_DNA"/>
</dbReference>
<dbReference type="PANTHER" id="PTHR35861">
    <property type="match status" value="1"/>
</dbReference>
<evidence type="ECO:0000256" key="2">
    <source>
        <dbReference type="SAM" id="MobiDB-lite"/>
    </source>
</evidence>
<feature type="domain" description="Tail sheath protein subtilisin-like" evidence="3">
    <location>
        <begin position="244"/>
        <end position="411"/>
    </location>
</feature>
<evidence type="ECO:0000313" key="4">
    <source>
        <dbReference type="EMBL" id="XDJ15243.1"/>
    </source>
</evidence>
<reference evidence="4" key="1">
    <citation type="submission" date="2024-07" db="EMBL/GenBank/DDBJ databases">
        <authorList>
            <person name="Bringhurst R.M."/>
            <person name="Homer T.E."/>
        </authorList>
    </citation>
    <scope>NUCLEOTIDE SEQUENCE</scope>
</reference>
<protein>
    <submittedName>
        <fullName evidence="4">Tail sheath protein</fullName>
    </submittedName>
</protein>
<evidence type="ECO:0000259" key="3">
    <source>
        <dbReference type="Pfam" id="PF04984"/>
    </source>
</evidence>
<dbReference type="InterPro" id="IPR035089">
    <property type="entry name" value="Phage_sheath_subtilisin"/>
</dbReference>
<sequence>MTLQNGSNTSAGVYGGEVDNSQSASSTYPTTGAIVSESNRGRVGVPTLVTSVGEFRAKFGLRDASLTFGHFCAERFLKKAQRLWMYRVDTEANYGNASVVSKDGFAVAKAATQGYLAPDTEHNQLPDEIGFIYAADPGTWNNQLRVLMYPDQYDVENEIFVLQVFETNMSVPVETYRGTLREKVDGQRRQLSIAYQLENMESRVRFMVNENHPEYVASQGAKRLINAIVEVDLSYGDNGRVADAGDIIQGWGEFENEDDFEVRLLINAGYSDPGIQQQMIQLAETRRDCFAILDIPSDQQTVTRAVNYRRNTLNAETSFAALYCSDILEVTDDNQEVYVPCSGAIAAVFAQSDEMRDVFWAPAGVIRGVIEEINGVRHKYTLNERNILDQNQINMIHKQAGYGYCVWGAQTLQSTKSALQDVPVRRLINLIETTAKYDVLVGLFDPNDEFLWAQLRGVVERILDPIKRARGLYFSAVYCDKNTNPPAQIANGDVALVYVIQPTRYAKRIKFTTTVAATGQLSTAVEQIAA</sequence>
<proteinExistence type="inferred from homology"/>
<accession>A0AB39CEG0</accession>
<dbReference type="Gene3D" id="3.40.50.11780">
    <property type="match status" value="2"/>
</dbReference>
<dbReference type="Pfam" id="PF04984">
    <property type="entry name" value="Phage_sheath_1"/>
    <property type="match status" value="1"/>
</dbReference>